<proteinExistence type="predicted"/>
<accession>A0A812QBX4</accession>
<name>A0A812QBX4_9DINO</name>
<organism evidence="2 3">
    <name type="scientific">Symbiodinium natans</name>
    <dbReference type="NCBI Taxonomy" id="878477"/>
    <lineage>
        <taxon>Eukaryota</taxon>
        <taxon>Sar</taxon>
        <taxon>Alveolata</taxon>
        <taxon>Dinophyceae</taxon>
        <taxon>Suessiales</taxon>
        <taxon>Symbiodiniaceae</taxon>
        <taxon>Symbiodinium</taxon>
    </lineage>
</organism>
<feature type="region of interest" description="Disordered" evidence="1">
    <location>
        <begin position="83"/>
        <end position="108"/>
    </location>
</feature>
<comment type="caution">
    <text evidence="2">The sequence shown here is derived from an EMBL/GenBank/DDBJ whole genome shotgun (WGS) entry which is preliminary data.</text>
</comment>
<dbReference type="AlphaFoldDB" id="A0A812QBX4"/>
<evidence type="ECO:0000313" key="2">
    <source>
        <dbReference type="EMBL" id="CAE7386215.1"/>
    </source>
</evidence>
<keyword evidence="3" id="KW-1185">Reference proteome</keyword>
<dbReference type="EMBL" id="CAJNDS010002234">
    <property type="protein sequence ID" value="CAE7386215.1"/>
    <property type="molecule type" value="Genomic_DNA"/>
</dbReference>
<evidence type="ECO:0000256" key="1">
    <source>
        <dbReference type="SAM" id="MobiDB-lite"/>
    </source>
</evidence>
<dbReference type="Proteomes" id="UP000604046">
    <property type="component" value="Unassembled WGS sequence"/>
</dbReference>
<feature type="region of interest" description="Disordered" evidence="1">
    <location>
        <begin position="243"/>
        <end position="263"/>
    </location>
</feature>
<sequence length="473" mass="50550">MGPAKDPDLPDVIATGVGHIAGKKDAFVVRNTFIDQIPGTPSSPNGAERQVHSCPGTSLLDHATPQQEDARKLGIGATVLAAVPSSPGSDCDSNKSGLHGSRDQKPWSPDVVQKLVDEAAAVLEMHTPSLPGASRRSSPMMAKASPLMKGADLVSSAVADAAAAADASPEVKPPEICGTPSPWQNHSHSRQEFCCATPSPWQGSAVINPEITAKLLAMGQQKGSDGSVQDPVAMIVASAAAAANKEPPPPPAQAPPAQYSKAANSPLLAPPLRLPRIESGIASIEEGDNSAFHSASSDPEIAPDALAMAESFASLVKPDQLGAEHVQWWQPMKETLSTEEEAGILDFIQRWGLDGNCDRVLRNLPSHVRQEVLASFLASPDTRNVSAKFMSWLSSRMRNFEEIQSALVTTPEERRAFYERWRLDQKCRQLVEEQAPSVQRELISNFNPPAGTKNVAGRMTAFLNMILNKTRRG</sequence>
<reference evidence="2" key="1">
    <citation type="submission" date="2021-02" db="EMBL/GenBank/DDBJ databases">
        <authorList>
            <person name="Dougan E. K."/>
            <person name="Rhodes N."/>
            <person name="Thang M."/>
            <person name="Chan C."/>
        </authorList>
    </citation>
    <scope>NUCLEOTIDE SEQUENCE</scope>
</reference>
<dbReference type="OrthoDB" id="441968at2759"/>
<protein>
    <submittedName>
        <fullName evidence="2">Uncharacterized protein</fullName>
    </submittedName>
</protein>
<gene>
    <name evidence="2" type="ORF">SNAT2548_LOCUS21064</name>
</gene>
<evidence type="ECO:0000313" key="3">
    <source>
        <dbReference type="Proteomes" id="UP000604046"/>
    </source>
</evidence>